<evidence type="ECO:0000313" key="3">
    <source>
        <dbReference type="Proteomes" id="UP000050164"/>
    </source>
</evidence>
<accession>A0A655AN05</accession>
<feature type="region of interest" description="Disordered" evidence="1">
    <location>
        <begin position="80"/>
        <end position="102"/>
    </location>
</feature>
<sequence>MHGDDVSLGQQLVKAVAGVVAVRIVRDDPQAQPGQPPAHRATDGTQAHQPGSQPGDFGTAEPLIGDGAVAKDVAGPHICVRGNQVPGDGQQQGHRHLGDSVGVASRGVQHRYAGRGGAGDVDVAGIPAGGGDHPQPPLEHRATDRVTFHHKNIGGDGGDPVS</sequence>
<dbReference type="EMBL" id="CNFT01001455">
    <property type="protein sequence ID" value="CKT31613.1"/>
    <property type="molecule type" value="Genomic_DNA"/>
</dbReference>
<dbReference type="AlphaFoldDB" id="A0A655AN05"/>
<proteinExistence type="predicted"/>
<name>A0A655AN05_MYCTX</name>
<gene>
    <name evidence="2" type="ORF">ERS027659_04240</name>
</gene>
<evidence type="ECO:0000256" key="1">
    <source>
        <dbReference type="SAM" id="MobiDB-lite"/>
    </source>
</evidence>
<protein>
    <submittedName>
        <fullName evidence="2">Uncharacterized protein</fullName>
    </submittedName>
</protein>
<feature type="compositionally biased region" description="Polar residues" evidence="1">
    <location>
        <begin position="43"/>
        <end position="52"/>
    </location>
</feature>
<dbReference type="Proteomes" id="UP000050164">
    <property type="component" value="Unassembled WGS sequence"/>
</dbReference>
<feature type="region of interest" description="Disordered" evidence="1">
    <location>
        <begin position="28"/>
        <end position="63"/>
    </location>
</feature>
<reference evidence="2 3" key="1">
    <citation type="submission" date="2015-03" db="EMBL/GenBank/DDBJ databases">
        <authorList>
            <consortium name="Pathogen Informatics"/>
        </authorList>
    </citation>
    <scope>NUCLEOTIDE SEQUENCE [LARGE SCALE GENOMIC DNA]</scope>
    <source>
        <strain evidence="2 3">Bir 185</strain>
    </source>
</reference>
<evidence type="ECO:0000313" key="2">
    <source>
        <dbReference type="EMBL" id="CKT31613.1"/>
    </source>
</evidence>
<organism evidence="2 3">
    <name type="scientific">Mycobacterium tuberculosis</name>
    <dbReference type="NCBI Taxonomy" id="1773"/>
    <lineage>
        <taxon>Bacteria</taxon>
        <taxon>Bacillati</taxon>
        <taxon>Actinomycetota</taxon>
        <taxon>Actinomycetes</taxon>
        <taxon>Mycobacteriales</taxon>
        <taxon>Mycobacteriaceae</taxon>
        <taxon>Mycobacterium</taxon>
        <taxon>Mycobacterium tuberculosis complex</taxon>
    </lineage>
</organism>